<organism evidence="2">
    <name type="scientific">Xylanibacter ruminicola</name>
    <name type="common">Prevotella ruminicola</name>
    <dbReference type="NCBI Taxonomy" id="839"/>
    <lineage>
        <taxon>Bacteria</taxon>
        <taxon>Pseudomonadati</taxon>
        <taxon>Bacteroidota</taxon>
        <taxon>Bacteroidia</taxon>
        <taxon>Bacteroidales</taxon>
        <taxon>Prevotellaceae</taxon>
        <taxon>Xylanibacter</taxon>
    </lineage>
</organism>
<dbReference type="Proteomes" id="UP000184280">
    <property type="component" value="Unassembled WGS sequence"/>
</dbReference>
<reference evidence="2" key="1">
    <citation type="submission" date="2016-11" db="EMBL/GenBank/DDBJ databases">
        <authorList>
            <person name="Jaros S."/>
            <person name="Januszkiewicz K."/>
            <person name="Wedrychowicz H."/>
        </authorList>
    </citation>
    <scope>NUCLEOTIDE SEQUENCE [LARGE SCALE GENOMIC DNA]</scope>
    <source>
        <strain evidence="2">BPI-34</strain>
    </source>
</reference>
<dbReference type="GO" id="GO:0031992">
    <property type="term" value="F:energy transducer activity"/>
    <property type="evidence" value="ECO:0007669"/>
    <property type="project" value="TreeGrafter"/>
</dbReference>
<dbReference type="GO" id="GO:0098797">
    <property type="term" value="C:plasma membrane protein complex"/>
    <property type="evidence" value="ECO:0007669"/>
    <property type="project" value="TreeGrafter"/>
</dbReference>
<name>A0A1M7MUG1_XYLRU</name>
<dbReference type="PANTHER" id="PTHR33446">
    <property type="entry name" value="PROTEIN TONB-RELATED"/>
    <property type="match status" value="1"/>
</dbReference>
<feature type="chain" id="PRO_5009928259" description="TonB C-terminal domain-containing protein" evidence="1">
    <location>
        <begin position="20"/>
        <end position="168"/>
    </location>
</feature>
<evidence type="ECO:0000256" key="1">
    <source>
        <dbReference type="SAM" id="SignalP"/>
    </source>
</evidence>
<proteinExistence type="predicted"/>
<keyword evidence="1" id="KW-0732">Signal</keyword>
<dbReference type="PANTHER" id="PTHR33446:SF2">
    <property type="entry name" value="PROTEIN TONB"/>
    <property type="match status" value="1"/>
</dbReference>
<dbReference type="Gene3D" id="3.30.1150.10">
    <property type="match status" value="1"/>
</dbReference>
<protein>
    <recommendedName>
        <fullName evidence="3">TonB C-terminal domain-containing protein</fullName>
    </recommendedName>
</protein>
<feature type="signal peptide" evidence="1">
    <location>
        <begin position="1"/>
        <end position="19"/>
    </location>
</feature>
<evidence type="ECO:0000313" key="2">
    <source>
        <dbReference type="EMBL" id="SHM94662.1"/>
    </source>
</evidence>
<dbReference type="RefSeq" id="WP_139294870.1">
    <property type="nucleotide sequence ID" value="NZ_FOLF01000006.1"/>
</dbReference>
<dbReference type="InterPro" id="IPR051045">
    <property type="entry name" value="TonB-dependent_transducer"/>
</dbReference>
<dbReference type="OrthoDB" id="9814002at2"/>
<evidence type="ECO:0008006" key="3">
    <source>
        <dbReference type="Google" id="ProtNLM"/>
    </source>
</evidence>
<dbReference type="EMBL" id="FRCJ01000008">
    <property type="protein sequence ID" value="SHM94662.1"/>
    <property type="molecule type" value="Genomic_DNA"/>
</dbReference>
<sequence>MNKLIITAALAMMMVGAKAQALDNDTTYYEPEQLFKVGTLPKYKSGMGSVVQYLLNNIRYPQEAEKEMVDAKVLTTFIVEKDGSLSNITPVNTTLQFFDAKKKAEKLGMTVEELKQHFGKLFQDEAIRVLTEMPKKWKPGKVDGKPVRTKYEMPVRFGMGRFTGMGRR</sequence>
<dbReference type="AlphaFoldDB" id="A0A1M7MUG1"/>
<accession>A0A1M7MUG1</accession>
<gene>
    <name evidence="2" type="ORF">SAMN04488494_2994</name>
</gene>